<dbReference type="PANTHER" id="PTHR37691:SF1">
    <property type="entry name" value="BLR3518 PROTEIN"/>
    <property type="match status" value="1"/>
</dbReference>
<evidence type="ECO:0000313" key="2">
    <source>
        <dbReference type="Proteomes" id="UP001631949"/>
    </source>
</evidence>
<evidence type="ECO:0000313" key="1">
    <source>
        <dbReference type="EMBL" id="MFM9413931.1"/>
    </source>
</evidence>
<protein>
    <submittedName>
        <fullName evidence="1">DsrE family protein</fullName>
    </submittedName>
</protein>
<reference evidence="1 2" key="1">
    <citation type="journal article" date="2016" name="Int. J. Syst. Evol. Microbiol.">
        <title>Peptococcus simiae sp. nov., isolated from rhesus macaque faeces and emended description of the genus Peptococcus.</title>
        <authorList>
            <person name="Shkoporov A.N."/>
            <person name="Efimov B.A."/>
            <person name="Kondova I."/>
            <person name="Ouwerling B."/>
            <person name="Chaplin A.V."/>
            <person name="Shcherbakova V.A."/>
            <person name="Langermans J.A.M."/>
        </authorList>
    </citation>
    <scope>NUCLEOTIDE SEQUENCE [LARGE SCALE GENOMIC DNA]</scope>
    <source>
        <strain evidence="1 2">M108</strain>
    </source>
</reference>
<dbReference type="SUPFAM" id="SSF75169">
    <property type="entry name" value="DsrEFH-like"/>
    <property type="match status" value="1"/>
</dbReference>
<sequence>MDIIFHVDELDRFGTCLGNVYNTLKYFDAHGLSGQIEIVVNAQAVRGLTTAGAKDQGFAEELQGYMQEGVAVLACQNALTGQDIDPDQLLPGVQVVEAAIIEMAQKQAAGYAYIRP</sequence>
<gene>
    <name evidence="1" type="ORF">ACKQTC_06095</name>
</gene>
<dbReference type="EMBL" id="JBJUVG010000007">
    <property type="protein sequence ID" value="MFM9413931.1"/>
    <property type="molecule type" value="Genomic_DNA"/>
</dbReference>
<dbReference type="InterPro" id="IPR027396">
    <property type="entry name" value="DsrEFH-like"/>
</dbReference>
<proteinExistence type="predicted"/>
<organism evidence="1 2">
    <name type="scientific">Peptococcus simiae</name>
    <dbReference type="NCBI Taxonomy" id="1643805"/>
    <lineage>
        <taxon>Bacteria</taxon>
        <taxon>Bacillati</taxon>
        <taxon>Bacillota</taxon>
        <taxon>Clostridia</taxon>
        <taxon>Eubacteriales</taxon>
        <taxon>Peptococcaceae</taxon>
        <taxon>Peptococcus</taxon>
    </lineage>
</organism>
<dbReference type="Proteomes" id="UP001631949">
    <property type="component" value="Unassembled WGS sequence"/>
</dbReference>
<name>A0ABW9GZB4_9FIRM</name>
<comment type="caution">
    <text evidence="1">The sequence shown here is derived from an EMBL/GenBank/DDBJ whole genome shotgun (WGS) entry which is preliminary data.</text>
</comment>
<accession>A0ABW9GZB4</accession>
<dbReference type="Gene3D" id="3.40.1260.10">
    <property type="entry name" value="DsrEFH-like"/>
    <property type="match status" value="1"/>
</dbReference>
<dbReference type="RefSeq" id="WP_408977544.1">
    <property type="nucleotide sequence ID" value="NZ_JBJUVG010000007.1"/>
</dbReference>
<dbReference type="Pfam" id="PF02635">
    <property type="entry name" value="DsrE"/>
    <property type="match status" value="1"/>
</dbReference>
<keyword evidence="2" id="KW-1185">Reference proteome</keyword>
<dbReference type="InterPro" id="IPR003787">
    <property type="entry name" value="Sulphur_relay_DsrE/F-like"/>
</dbReference>
<dbReference type="PANTHER" id="PTHR37691">
    <property type="entry name" value="BLR3518 PROTEIN"/>
    <property type="match status" value="1"/>
</dbReference>